<proteinExistence type="predicted"/>
<dbReference type="EMBL" id="CM000882">
    <property type="protein sequence ID" value="KQJ94672.1"/>
    <property type="molecule type" value="Genomic_DNA"/>
</dbReference>
<feature type="compositionally biased region" description="Acidic residues" evidence="1">
    <location>
        <begin position="89"/>
        <end position="106"/>
    </location>
</feature>
<dbReference type="AlphaFoldDB" id="A0A0Q3J901"/>
<feature type="compositionally biased region" description="Polar residues" evidence="1">
    <location>
        <begin position="31"/>
        <end position="40"/>
    </location>
</feature>
<organism evidence="2">
    <name type="scientific">Brachypodium distachyon</name>
    <name type="common">Purple false brome</name>
    <name type="synonym">Trachynia distachya</name>
    <dbReference type="NCBI Taxonomy" id="15368"/>
    <lineage>
        <taxon>Eukaryota</taxon>
        <taxon>Viridiplantae</taxon>
        <taxon>Streptophyta</taxon>
        <taxon>Embryophyta</taxon>
        <taxon>Tracheophyta</taxon>
        <taxon>Spermatophyta</taxon>
        <taxon>Magnoliopsida</taxon>
        <taxon>Liliopsida</taxon>
        <taxon>Poales</taxon>
        <taxon>Poaceae</taxon>
        <taxon>BOP clade</taxon>
        <taxon>Pooideae</taxon>
        <taxon>Stipodae</taxon>
        <taxon>Brachypodieae</taxon>
        <taxon>Brachypodium</taxon>
    </lineage>
</organism>
<reference evidence="3" key="3">
    <citation type="submission" date="2018-08" db="UniProtKB">
        <authorList>
            <consortium name="EnsemblPlants"/>
        </authorList>
    </citation>
    <scope>IDENTIFICATION</scope>
    <source>
        <strain evidence="3">cv. Bd21</strain>
    </source>
</reference>
<protein>
    <submittedName>
        <fullName evidence="2 3">Uncharacterized protein</fullName>
    </submittedName>
</protein>
<feature type="compositionally biased region" description="Basic and acidic residues" evidence="1">
    <location>
        <begin position="70"/>
        <end position="85"/>
    </location>
</feature>
<feature type="compositionally biased region" description="Low complexity" evidence="1">
    <location>
        <begin position="11"/>
        <end position="20"/>
    </location>
</feature>
<dbReference type="KEGG" id="bdi:104583514"/>
<reference evidence="2 3" key="1">
    <citation type="journal article" date="2010" name="Nature">
        <title>Genome sequencing and analysis of the model grass Brachypodium distachyon.</title>
        <authorList>
            <consortium name="International Brachypodium Initiative"/>
        </authorList>
    </citation>
    <scope>NUCLEOTIDE SEQUENCE [LARGE SCALE GENOMIC DNA]</scope>
    <source>
        <strain evidence="2 3">Bd21</strain>
    </source>
</reference>
<dbReference type="Proteomes" id="UP000008810">
    <property type="component" value="Chromosome 3"/>
</dbReference>
<dbReference type="GeneID" id="104583514"/>
<feature type="region of interest" description="Disordered" evidence="1">
    <location>
        <begin position="1"/>
        <end position="40"/>
    </location>
</feature>
<dbReference type="Gramene" id="KQJ94672">
    <property type="protein sequence ID" value="KQJ94672"/>
    <property type="gene ID" value="BRADI_3g12485v3"/>
</dbReference>
<sequence>MRVKLKKTVGKKAPAVGPKKATARFARGRTQRLSSPTSSHSNAGVLLLLARSASGSRTGGADASTTAMEQEAHEDSIEQEGKEENNYEPWEEDMPMDEEYSDDIMSEGDPFGLFRH</sequence>
<dbReference type="RefSeq" id="XP_024316219.1">
    <property type="nucleotide sequence ID" value="XM_024460451.1"/>
</dbReference>
<evidence type="ECO:0000256" key="1">
    <source>
        <dbReference type="SAM" id="MobiDB-lite"/>
    </source>
</evidence>
<gene>
    <name evidence="3" type="primary">LOC104583514</name>
    <name evidence="2" type="ORF">BRADI_3g12485v3</name>
</gene>
<reference evidence="2" key="2">
    <citation type="submission" date="2017-06" db="EMBL/GenBank/DDBJ databases">
        <title>WGS assembly of Brachypodium distachyon.</title>
        <authorList>
            <consortium name="The International Brachypodium Initiative"/>
            <person name="Lucas S."/>
            <person name="Harmon-Smith M."/>
            <person name="Lail K."/>
            <person name="Tice H."/>
            <person name="Grimwood J."/>
            <person name="Bruce D."/>
            <person name="Barry K."/>
            <person name="Shu S."/>
            <person name="Lindquist E."/>
            <person name="Wang M."/>
            <person name="Pitluck S."/>
            <person name="Vogel J.P."/>
            <person name="Garvin D.F."/>
            <person name="Mockler T.C."/>
            <person name="Schmutz J."/>
            <person name="Rokhsar D."/>
            <person name="Bevan M.W."/>
        </authorList>
    </citation>
    <scope>NUCLEOTIDE SEQUENCE</scope>
    <source>
        <strain evidence="2">Bd21</strain>
    </source>
</reference>
<feature type="region of interest" description="Disordered" evidence="1">
    <location>
        <begin position="53"/>
        <end position="116"/>
    </location>
</feature>
<accession>A0A0Q3J901</accession>
<name>A0A0Q3J901_BRADI</name>
<evidence type="ECO:0000313" key="2">
    <source>
        <dbReference type="EMBL" id="KQJ94672.1"/>
    </source>
</evidence>
<keyword evidence="4" id="KW-1185">Reference proteome</keyword>
<dbReference type="EnsemblPlants" id="KQJ94672">
    <property type="protein sequence ID" value="KQJ94672"/>
    <property type="gene ID" value="BRADI_3g12485v3"/>
</dbReference>
<evidence type="ECO:0000313" key="4">
    <source>
        <dbReference type="Proteomes" id="UP000008810"/>
    </source>
</evidence>
<feature type="compositionally biased region" description="Basic residues" evidence="1">
    <location>
        <begin position="1"/>
        <end position="10"/>
    </location>
</feature>
<evidence type="ECO:0000313" key="3">
    <source>
        <dbReference type="EnsemblPlants" id="KQJ94672"/>
    </source>
</evidence>